<accession>A0ABW6MH25</accession>
<dbReference type="Proteomes" id="UP001601303">
    <property type="component" value="Unassembled WGS sequence"/>
</dbReference>
<evidence type="ECO:0000313" key="2">
    <source>
        <dbReference type="Proteomes" id="UP001601303"/>
    </source>
</evidence>
<gene>
    <name evidence="1" type="ORF">ACFYNQ_43750</name>
</gene>
<protein>
    <submittedName>
        <fullName evidence="1">DUF4331 family protein</fullName>
    </submittedName>
</protein>
<organism evidence="1 2">
    <name type="scientific">Streptomyces hokutonensis</name>
    <dbReference type="NCBI Taxonomy" id="1306990"/>
    <lineage>
        <taxon>Bacteria</taxon>
        <taxon>Bacillati</taxon>
        <taxon>Actinomycetota</taxon>
        <taxon>Actinomycetes</taxon>
        <taxon>Kitasatosporales</taxon>
        <taxon>Streptomycetaceae</taxon>
        <taxon>Streptomyces</taxon>
    </lineage>
</organism>
<name>A0ABW6MH25_9ACTN</name>
<evidence type="ECO:0000313" key="1">
    <source>
        <dbReference type="EMBL" id="MFE9605447.1"/>
    </source>
</evidence>
<reference evidence="1 2" key="1">
    <citation type="submission" date="2024-10" db="EMBL/GenBank/DDBJ databases">
        <title>The Natural Products Discovery Center: Release of the First 8490 Sequenced Strains for Exploring Actinobacteria Biosynthetic Diversity.</title>
        <authorList>
            <person name="Kalkreuter E."/>
            <person name="Kautsar S.A."/>
            <person name="Yang D."/>
            <person name="Bader C.D."/>
            <person name="Teijaro C.N."/>
            <person name="Fluegel L."/>
            <person name="Davis C.M."/>
            <person name="Simpson J.R."/>
            <person name="Lauterbach L."/>
            <person name="Steele A.D."/>
            <person name="Gui C."/>
            <person name="Meng S."/>
            <person name="Li G."/>
            <person name="Viehrig K."/>
            <person name="Ye F."/>
            <person name="Su P."/>
            <person name="Kiefer A.F."/>
            <person name="Nichols A."/>
            <person name="Cepeda A.J."/>
            <person name="Yan W."/>
            <person name="Fan B."/>
            <person name="Jiang Y."/>
            <person name="Adhikari A."/>
            <person name="Zheng C.-J."/>
            <person name="Schuster L."/>
            <person name="Cowan T.M."/>
            <person name="Smanski M.J."/>
            <person name="Chevrette M.G."/>
            <person name="De Carvalho L.P.S."/>
            <person name="Shen B."/>
        </authorList>
    </citation>
    <scope>NUCLEOTIDE SEQUENCE [LARGE SCALE GENOMIC DNA]</scope>
    <source>
        <strain evidence="1 2">NPDC006488</strain>
    </source>
</reference>
<dbReference type="InterPro" id="IPR025566">
    <property type="entry name" value="DUF4331"/>
</dbReference>
<dbReference type="RefSeq" id="WP_388114222.1">
    <property type="nucleotide sequence ID" value="NZ_JBIAHM010000020.1"/>
</dbReference>
<sequence length="355" mass="38480">MSHHFDYPEDETLDISDAYCFAGAGDRHGPRTVLGMNTSPTYGKPWNPAGYYELRIDTDGDLVEDITFRATFPIGSDGTQHVQVEQLTGAAATDRSASGTIITPADAPVGEVVDCRHGIKLFAGQRRDPFYNFIPFPVATTKALATGTFPDFDALRPAHDDFANTSVRSFVLEVPVEVTGRGRLNYWATTAYFDKGHNTWAQLQRAAEPNMTTFFDFAGGSAHVDYNASVPTDDLKGRPDHPATAPASGIWGQVRDNIAAVVEAGGTYGHGPHRFPTARAYGAWAADALLPNVLTFTPGTVADWDPWCGPHNGKGVREDIASNIIKMIVNQDFSSGLKHGPLLDHFPYLSEPPVS</sequence>
<dbReference type="Pfam" id="PF14224">
    <property type="entry name" value="DUF4331"/>
    <property type="match status" value="1"/>
</dbReference>
<comment type="caution">
    <text evidence="1">The sequence shown here is derived from an EMBL/GenBank/DDBJ whole genome shotgun (WGS) entry which is preliminary data.</text>
</comment>
<dbReference type="EMBL" id="JBIAHM010000020">
    <property type="protein sequence ID" value="MFE9605447.1"/>
    <property type="molecule type" value="Genomic_DNA"/>
</dbReference>
<keyword evidence="2" id="KW-1185">Reference proteome</keyword>
<proteinExistence type="predicted"/>